<comment type="cofactor">
    <cofactor evidence="1 7">
        <name>(R)-lipoate</name>
        <dbReference type="ChEBI" id="CHEBI:83088"/>
    </cofactor>
</comment>
<evidence type="ECO:0000256" key="8">
    <source>
        <dbReference type="SAM" id="MobiDB-lite"/>
    </source>
</evidence>
<dbReference type="InterPro" id="IPR011053">
    <property type="entry name" value="Single_hybrid_motif"/>
</dbReference>
<feature type="region of interest" description="Disordered" evidence="8">
    <location>
        <begin position="202"/>
        <end position="259"/>
    </location>
</feature>
<dbReference type="PROSITE" id="PS51826">
    <property type="entry name" value="PSBD"/>
    <property type="match status" value="1"/>
</dbReference>
<dbReference type="Gene3D" id="3.30.559.10">
    <property type="entry name" value="Chloramphenicol acetyltransferase-like domain"/>
    <property type="match status" value="1"/>
</dbReference>
<dbReference type="GO" id="GO:0005737">
    <property type="term" value="C:cytoplasm"/>
    <property type="evidence" value="ECO:0007669"/>
    <property type="project" value="TreeGrafter"/>
</dbReference>
<evidence type="ECO:0000259" key="10">
    <source>
        <dbReference type="PROSITE" id="PS51826"/>
    </source>
</evidence>
<dbReference type="InterPro" id="IPR036625">
    <property type="entry name" value="E3-bd_dom_sf"/>
</dbReference>
<gene>
    <name evidence="11" type="ORF">SAMN06269173_101416</name>
</gene>
<evidence type="ECO:0000313" key="11">
    <source>
        <dbReference type="EMBL" id="SNR31737.1"/>
    </source>
</evidence>
<dbReference type="InterPro" id="IPR000089">
    <property type="entry name" value="Biotin_lipoyl"/>
</dbReference>
<proteinExistence type="inferred from homology"/>
<dbReference type="InterPro" id="IPR001078">
    <property type="entry name" value="2-oxoacid_DH_actylTfrase"/>
</dbReference>
<evidence type="ECO:0000256" key="6">
    <source>
        <dbReference type="ARBA" id="ARBA00023315"/>
    </source>
</evidence>
<comment type="subunit">
    <text evidence="3">Forms a 24-polypeptide structural core with octahedral symmetry.</text>
</comment>
<dbReference type="Pfam" id="PF00364">
    <property type="entry name" value="Biotin_lipoyl"/>
    <property type="match status" value="1"/>
</dbReference>
<feature type="domain" description="Peripheral subunit-binding (PSBD)" evidence="10">
    <location>
        <begin position="154"/>
        <end position="194"/>
    </location>
</feature>
<dbReference type="Gene3D" id="2.40.50.100">
    <property type="match status" value="1"/>
</dbReference>
<dbReference type="EC" id="2.3.1.-" evidence="7"/>
<keyword evidence="12" id="KW-1185">Reference proteome</keyword>
<reference evidence="12" key="1">
    <citation type="submission" date="2017-06" db="EMBL/GenBank/DDBJ databases">
        <authorList>
            <person name="Varghese N."/>
            <person name="Submissions S."/>
        </authorList>
    </citation>
    <scope>NUCLEOTIDE SEQUENCE [LARGE SCALE GENOMIC DNA]</scope>
    <source>
        <strain evidence="12">DSM 28041</strain>
    </source>
</reference>
<dbReference type="Pfam" id="PF02817">
    <property type="entry name" value="E3_binding"/>
    <property type="match status" value="1"/>
</dbReference>
<evidence type="ECO:0000256" key="4">
    <source>
        <dbReference type="ARBA" id="ARBA00022679"/>
    </source>
</evidence>
<name>A0A238VCF6_9BACT</name>
<dbReference type="GO" id="GO:0031405">
    <property type="term" value="F:lipoic acid binding"/>
    <property type="evidence" value="ECO:0007669"/>
    <property type="project" value="TreeGrafter"/>
</dbReference>
<dbReference type="PROSITE" id="PS50968">
    <property type="entry name" value="BIOTINYL_LIPOYL"/>
    <property type="match status" value="1"/>
</dbReference>
<keyword evidence="6 7" id="KW-0012">Acyltransferase</keyword>
<dbReference type="Pfam" id="PF00198">
    <property type="entry name" value="2-oxoacid_dh"/>
    <property type="match status" value="1"/>
</dbReference>
<dbReference type="PROSITE" id="PS00189">
    <property type="entry name" value="LIPOYL"/>
    <property type="match status" value="1"/>
</dbReference>
<dbReference type="Proteomes" id="UP000198310">
    <property type="component" value="Unassembled WGS sequence"/>
</dbReference>
<feature type="region of interest" description="Disordered" evidence="8">
    <location>
        <begin position="112"/>
        <end position="150"/>
    </location>
</feature>
<dbReference type="GO" id="GO:0016407">
    <property type="term" value="F:acetyltransferase activity"/>
    <property type="evidence" value="ECO:0007669"/>
    <property type="project" value="TreeGrafter"/>
</dbReference>
<dbReference type="CDD" id="cd06849">
    <property type="entry name" value="lipoyl_domain"/>
    <property type="match status" value="1"/>
</dbReference>
<dbReference type="PANTHER" id="PTHR43178:SF5">
    <property type="entry name" value="LIPOAMIDE ACYLTRANSFERASE COMPONENT OF BRANCHED-CHAIN ALPHA-KETO ACID DEHYDROGENASE COMPLEX, MITOCHONDRIAL"/>
    <property type="match status" value="1"/>
</dbReference>
<dbReference type="InterPro" id="IPR004167">
    <property type="entry name" value="PSBD"/>
</dbReference>
<feature type="compositionally biased region" description="Low complexity" evidence="8">
    <location>
        <begin position="112"/>
        <end position="122"/>
    </location>
</feature>
<dbReference type="AlphaFoldDB" id="A0A238VCF6"/>
<evidence type="ECO:0000256" key="5">
    <source>
        <dbReference type="ARBA" id="ARBA00022823"/>
    </source>
</evidence>
<evidence type="ECO:0000313" key="12">
    <source>
        <dbReference type="Proteomes" id="UP000198310"/>
    </source>
</evidence>
<feature type="domain" description="Lipoyl-binding" evidence="9">
    <location>
        <begin position="28"/>
        <end position="103"/>
    </location>
</feature>
<dbReference type="EMBL" id="FZNS01000001">
    <property type="protein sequence ID" value="SNR31737.1"/>
    <property type="molecule type" value="Genomic_DNA"/>
</dbReference>
<dbReference type="InterPro" id="IPR023213">
    <property type="entry name" value="CAT-like_dom_sf"/>
</dbReference>
<evidence type="ECO:0000256" key="1">
    <source>
        <dbReference type="ARBA" id="ARBA00001938"/>
    </source>
</evidence>
<dbReference type="SUPFAM" id="SSF51230">
    <property type="entry name" value="Single hybrid motif"/>
    <property type="match status" value="1"/>
</dbReference>
<comment type="similarity">
    <text evidence="2 7">Belongs to the 2-oxoacid dehydrogenase family.</text>
</comment>
<dbReference type="Gene3D" id="4.10.320.10">
    <property type="entry name" value="E3-binding domain"/>
    <property type="match status" value="1"/>
</dbReference>
<evidence type="ECO:0000259" key="9">
    <source>
        <dbReference type="PROSITE" id="PS50968"/>
    </source>
</evidence>
<dbReference type="PANTHER" id="PTHR43178">
    <property type="entry name" value="DIHYDROLIPOAMIDE ACETYLTRANSFERASE COMPONENT OF PYRUVATE DEHYDROGENASE COMPLEX"/>
    <property type="match status" value="1"/>
</dbReference>
<evidence type="ECO:0000256" key="3">
    <source>
        <dbReference type="ARBA" id="ARBA00011484"/>
    </source>
</evidence>
<evidence type="ECO:0000256" key="7">
    <source>
        <dbReference type="RuleBase" id="RU003423"/>
    </source>
</evidence>
<sequence length="497" mass="53067">MLSTTFAPQTAKLPPHPFSPNYPNRMARVEMTMPKMGESIMEGTVLKWLKQVGETIEQDESVLEVATDKVDTEVPALHAGVLQEILVQEGQVVAVGAPIAIIETDVASAAAPAPTTQLAPPSENGAEKPAVPYLPEPHDPQAATSLAQPQPGRFYSPLVLSIAREEGISMSDLEHLPGTGSEGRVTKKDILDYVAAGKQPLAQAAPAPASTPAPQATPAPAAAAEPTPAPIAPAATLAATAQPAPTAPQPAAATKAVPSISGNQELLEMDRMRKMIAQRMVDSKRISPHVTSFVEADVTELVLWRNKHKDAYKKREGENLTFTPIFIQAIARAIQDFPNINVSVEGDYIIKKRDINVGVAVALPSGNLIVPVIHNADQLNLNGLSKRVNDLANRARANKLKPEDLEGGTYTVSNVGSFGNVMGTPIIMQPQVAIMAVGAIKKKPAVIETPQGDLIGVRHFMFLSHSYDHRVVDGSLGGMFVRRVADYLEQFDPNTTI</sequence>
<keyword evidence="5 7" id="KW-0450">Lipoyl</keyword>
<evidence type="ECO:0000256" key="2">
    <source>
        <dbReference type="ARBA" id="ARBA00007317"/>
    </source>
</evidence>
<accession>A0A238VCF6</accession>
<dbReference type="InterPro" id="IPR050743">
    <property type="entry name" value="2-oxoacid_DH_E2_comp"/>
</dbReference>
<dbReference type="SUPFAM" id="SSF52777">
    <property type="entry name" value="CoA-dependent acyltransferases"/>
    <property type="match status" value="1"/>
</dbReference>
<protein>
    <recommendedName>
        <fullName evidence="7">Dihydrolipoamide acetyltransferase component of pyruvate dehydrogenase complex</fullName>
        <ecNumber evidence="7">2.3.1.-</ecNumber>
    </recommendedName>
</protein>
<keyword evidence="4 7" id="KW-0808">Transferase</keyword>
<dbReference type="SUPFAM" id="SSF47005">
    <property type="entry name" value="Peripheral subunit-binding domain of 2-oxo acid dehydrogenase complex"/>
    <property type="match status" value="1"/>
</dbReference>
<feature type="compositionally biased region" description="Low complexity" evidence="8">
    <location>
        <begin position="218"/>
        <end position="256"/>
    </location>
</feature>
<organism evidence="11 12">
    <name type="scientific">Hymenobacter mucosus</name>
    <dbReference type="NCBI Taxonomy" id="1411120"/>
    <lineage>
        <taxon>Bacteria</taxon>
        <taxon>Pseudomonadati</taxon>
        <taxon>Bacteroidota</taxon>
        <taxon>Cytophagia</taxon>
        <taxon>Cytophagales</taxon>
        <taxon>Hymenobacteraceae</taxon>
        <taxon>Hymenobacter</taxon>
    </lineage>
</organism>
<dbReference type="InterPro" id="IPR003016">
    <property type="entry name" value="2-oxoA_DH_lipoyl-BS"/>
</dbReference>